<dbReference type="AlphaFoldDB" id="A0ABD2A438"/>
<sequence length="53" mass="6399">FVDHLMCDVNNIEHLIDFDSHWINLSLNFDEYTSKVSRDNFLLNINKELKLKF</sequence>
<organism evidence="1 2">
    <name type="scientific">Vespula squamosa</name>
    <name type="common">Southern yellow jacket</name>
    <name type="synonym">Wasp</name>
    <dbReference type="NCBI Taxonomy" id="30214"/>
    <lineage>
        <taxon>Eukaryota</taxon>
        <taxon>Metazoa</taxon>
        <taxon>Ecdysozoa</taxon>
        <taxon>Arthropoda</taxon>
        <taxon>Hexapoda</taxon>
        <taxon>Insecta</taxon>
        <taxon>Pterygota</taxon>
        <taxon>Neoptera</taxon>
        <taxon>Endopterygota</taxon>
        <taxon>Hymenoptera</taxon>
        <taxon>Apocrita</taxon>
        <taxon>Aculeata</taxon>
        <taxon>Vespoidea</taxon>
        <taxon>Vespidae</taxon>
        <taxon>Vespinae</taxon>
        <taxon>Vespula</taxon>
    </lineage>
</organism>
<evidence type="ECO:0000313" key="1">
    <source>
        <dbReference type="EMBL" id="KAL2715398.1"/>
    </source>
</evidence>
<proteinExistence type="predicted"/>
<feature type="non-terminal residue" evidence="1">
    <location>
        <position position="1"/>
    </location>
</feature>
<evidence type="ECO:0000313" key="2">
    <source>
        <dbReference type="Proteomes" id="UP001607302"/>
    </source>
</evidence>
<keyword evidence="2" id="KW-1185">Reference proteome</keyword>
<reference evidence="1 2" key="1">
    <citation type="journal article" date="2024" name="Ann. Entomol. Soc. Am.">
        <title>Genomic analyses of the southern and eastern yellowjacket wasps (Hymenoptera: Vespidae) reveal evolutionary signatures of social life.</title>
        <authorList>
            <person name="Catto M.A."/>
            <person name="Caine P.B."/>
            <person name="Orr S.E."/>
            <person name="Hunt B.G."/>
            <person name="Goodisman M.A.D."/>
        </authorList>
    </citation>
    <scope>NUCLEOTIDE SEQUENCE [LARGE SCALE GENOMIC DNA]</scope>
    <source>
        <strain evidence="1">233</strain>
        <tissue evidence="1">Head and thorax</tissue>
    </source>
</reference>
<comment type="caution">
    <text evidence="1">The sequence shown here is derived from an EMBL/GenBank/DDBJ whole genome shotgun (WGS) entry which is preliminary data.</text>
</comment>
<dbReference type="Proteomes" id="UP001607302">
    <property type="component" value="Unassembled WGS sequence"/>
</dbReference>
<accession>A0ABD2A438</accession>
<name>A0ABD2A438_VESSQ</name>
<protein>
    <submittedName>
        <fullName evidence="1">Uncharacterized protein</fullName>
    </submittedName>
</protein>
<gene>
    <name evidence="1" type="ORF">V1478_015096</name>
</gene>
<dbReference type="EMBL" id="JAUDFV010000155">
    <property type="protein sequence ID" value="KAL2715398.1"/>
    <property type="molecule type" value="Genomic_DNA"/>
</dbReference>